<organism evidence="1 2">
    <name type="scientific">Empedobacter falsenii</name>
    <dbReference type="NCBI Taxonomy" id="343874"/>
    <lineage>
        <taxon>Bacteria</taxon>
        <taxon>Pseudomonadati</taxon>
        <taxon>Bacteroidota</taxon>
        <taxon>Flavobacteriia</taxon>
        <taxon>Flavobacteriales</taxon>
        <taxon>Weeksellaceae</taxon>
        <taxon>Empedobacter</taxon>
    </lineage>
</organism>
<evidence type="ECO:0000313" key="1">
    <source>
        <dbReference type="EMBL" id="STD59230.1"/>
    </source>
</evidence>
<proteinExistence type="predicted"/>
<protein>
    <recommendedName>
        <fullName evidence="3">ParB/Sulfiredoxin domain-containing protein</fullName>
    </recommendedName>
</protein>
<evidence type="ECO:0000313" key="2">
    <source>
        <dbReference type="Proteomes" id="UP000254737"/>
    </source>
</evidence>
<evidence type="ECO:0008006" key="3">
    <source>
        <dbReference type="Google" id="ProtNLM"/>
    </source>
</evidence>
<dbReference type="SUPFAM" id="SSF110849">
    <property type="entry name" value="ParB/Sulfiredoxin"/>
    <property type="match status" value="1"/>
</dbReference>
<dbReference type="EMBL" id="UFXS01000001">
    <property type="protein sequence ID" value="STD59230.1"/>
    <property type="molecule type" value="Genomic_DNA"/>
</dbReference>
<reference evidence="1 2" key="1">
    <citation type="submission" date="2018-06" db="EMBL/GenBank/DDBJ databases">
        <authorList>
            <consortium name="Pathogen Informatics"/>
            <person name="Doyle S."/>
        </authorList>
    </citation>
    <scope>NUCLEOTIDE SEQUENCE [LARGE SCALE GENOMIC DNA]</scope>
    <source>
        <strain evidence="1 2">NCTC13456</strain>
    </source>
</reference>
<accession>A0A376GH09</accession>
<gene>
    <name evidence="1" type="ORF">NCTC13456_02867</name>
</gene>
<sequence>MKNLTDDKNIWLDEPEDHDFPAAQDYLELIFKPEIAVSLANKLSEAETIIKKSKDIFRASKLSLLPLENRHVQENFKKIKANKRLSPILLVRSANELIIADGYHRLCCSYYLTEDLDVPCRLIYVE</sequence>
<dbReference type="InterPro" id="IPR036086">
    <property type="entry name" value="ParB/Sulfiredoxin_sf"/>
</dbReference>
<name>A0A376GH09_9FLAO</name>
<dbReference type="Proteomes" id="UP000254737">
    <property type="component" value="Unassembled WGS sequence"/>
</dbReference>
<dbReference type="RefSeq" id="WP_038335667.1">
    <property type="nucleotide sequence ID" value="NZ_JSYQ01000016.1"/>
</dbReference>
<dbReference type="OrthoDB" id="8539206at2"/>
<dbReference type="STRING" id="343874.GCA_000805695_00908"/>
<dbReference type="AlphaFoldDB" id="A0A376GH09"/>